<organism evidence="1">
    <name type="scientific">marine metagenome</name>
    <dbReference type="NCBI Taxonomy" id="408172"/>
    <lineage>
        <taxon>unclassified sequences</taxon>
        <taxon>metagenomes</taxon>
        <taxon>ecological metagenomes</taxon>
    </lineage>
</organism>
<evidence type="ECO:0000313" key="1">
    <source>
        <dbReference type="EMBL" id="SVC19790.1"/>
    </source>
</evidence>
<protein>
    <submittedName>
        <fullName evidence="1">Uncharacterized protein</fullName>
    </submittedName>
</protein>
<sequence>VETEAALPCAHPGRASGSSYTPIDTDHTCGKTSGHPLCNFFVTPKDNGPEPEGCVVSPFYCL</sequence>
<name>A0A382K5P4_9ZZZZ</name>
<reference evidence="1" key="1">
    <citation type="submission" date="2018-05" db="EMBL/GenBank/DDBJ databases">
        <authorList>
            <person name="Lanie J.A."/>
            <person name="Ng W.-L."/>
            <person name="Kazmierczak K.M."/>
            <person name="Andrzejewski T.M."/>
            <person name="Davidsen T.M."/>
            <person name="Wayne K.J."/>
            <person name="Tettelin H."/>
            <person name="Glass J.I."/>
            <person name="Rusch D."/>
            <person name="Podicherti R."/>
            <person name="Tsui H.-C.T."/>
            <person name="Winkler M.E."/>
        </authorList>
    </citation>
    <scope>NUCLEOTIDE SEQUENCE</scope>
</reference>
<gene>
    <name evidence="1" type="ORF">METZ01_LOCUS272644</name>
</gene>
<feature type="non-terminal residue" evidence="1">
    <location>
        <position position="62"/>
    </location>
</feature>
<feature type="non-terminal residue" evidence="1">
    <location>
        <position position="1"/>
    </location>
</feature>
<proteinExistence type="predicted"/>
<dbReference type="EMBL" id="UINC01078581">
    <property type="protein sequence ID" value="SVC19790.1"/>
    <property type="molecule type" value="Genomic_DNA"/>
</dbReference>
<dbReference type="AlphaFoldDB" id="A0A382K5P4"/>
<accession>A0A382K5P4</accession>